<proteinExistence type="inferred from homology"/>
<dbReference type="InterPro" id="IPR008606">
    <property type="entry name" value="EIF4EBP"/>
</dbReference>
<dbReference type="PANTHER" id="PTHR12669">
    <property type="entry name" value="EUKARYOTIC TRANSLATION INITIATION FACTOR 4E-BINDING PROTEIN"/>
    <property type="match status" value="1"/>
</dbReference>
<evidence type="ECO:0000313" key="5">
    <source>
        <dbReference type="Ensembl" id="ENSOKIP00005117997.1"/>
    </source>
</evidence>
<reference evidence="5" key="1">
    <citation type="submission" date="2025-08" db="UniProtKB">
        <authorList>
            <consortium name="Ensembl"/>
        </authorList>
    </citation>
    <scope>IDENTIFICATION</scope>
</reference>
<dbReference type="PANTHER" id="PTHR12669:SF14">
    <property type="entry name" value="EUKARYOTIC TRANSLATION INITIATION FACTOR 4E-BINDING PROTEIN 1"/>
    <property type="match status" value="1"/>
</dbReference>
<comment type="similarity">
    <text evidence="1">Belongs to the eIF4E-binding protein family.</text>
</comment>
<dbReference type="GO" id="GO:0005737">
    <property type="term" value="C:cytoplasm"/>
    <property type="evidence" value="ECO:0007669"/>
    <property type="project" value="TreeGrafter"/>
</dbReference>
<dbReference type="Ensembl" id="ENSOKIT00005126132.1">
    <property type="protein sequence ID" value="ENSOKIP00005117997.1"/>
    <property type="gene ID" value="ENSOKIG00005050990.1"/>
</dbReference>
<evidence type="ECO:0000256" key="2">
    <source>
        <dbReference type="ARBA" id="ARBA00022845"/>
    </source>
</evidence>
<sequence length="138" mass="15045">TTTPCELSLICQTTSQAIPTTRPVINDVIIQDYYSTTPGGTLFSMTPGGMKFLPECRTAPLARTTPCRPDIPGVTSPLSDNTTTDTSAGKGLVCECVRIHTYTCYILVSIIFMTVFYFPALFSSCFFAGKDAQFEMDI</sequence>
<keyword evidence="4" id="KW-0472">Membrane</keyword>
<organism evidence="5 6">
    <name type="scientific">Oncorhynchus kisutch</name>
    <name type="common">Coho salmon</name>
    <name type="synonym">Salmo kisutch</name>
    <dbReference type="NCBI Taxonomy" id="8019"/>
    <lineage>
        <taxon>Eukaryota</taxon>
        <taxon>Metazoa</taxon>
        <taxon>Chordata</taxon>
        <taxon>Craniata</taxon>
        <taxon>Vertebrata</taxon>
        <taxon>Euteleostomi</taxon>
        <taxon>Actinopterygii</taxon>
        <taxon>Neopterygii</taxon>
        <taxon>Teleostei</taxon>
        <taxon>Protacanthopterygii</taxon>
        <taxon>Salmoniformes</taxon>
        <taxon>Salmonidae</taxon>
        <taxon>Salmoninae</taxon>
        <taxon>Oncorhynchus</taxon>
    </lineage>
</organism>
<dbReference type="Proteomes" id="UP000694557">
    <property type="component" value="Unassembled WGS sequence"/>
</dbReference>
<accession>A0A8C7LJP8</accession>
<dbReference type="GO" id="GO:0045947">
    <property type="term" value="P:negative regulation of translational initiation"/>
    <property type="evidence" value="ECO:0007669"/>
    <property type="project" value="InterPro"/>
</dbReference>
<keyword evidence="6" id="KW-1185">Reference proteome</keyword>
<protein>
    <submittedName>
        <fullName evidence="5">Uncharacterized protein</fullName>
    </submittedName>
</protein>
<name>A0A8C7LJP8_ONCKI</name>
<dbReference type="Pfam" id="PF05456">
    <property type="entry name" value="eIF_4EBP"/>
    <property type="match status" value="1"/>
</dbReference>
<evidence type="ECO:0000256" key="4">
    <source>
        <dbReference type="SAM" id="Phobius"/>
    </source>
</evidence>
<evidence type="ECO:0000256" key="3">
    <source>
        <dbReference type="ARBA" id="ARBA00023193"/>
    </source>
</evidence>
<keyword evidence="2" id="KW-0810">Translation regulation</keyword>
<dbReference type="AlphaFoldDB" id="A0A8C7LJP8"/>
<keyword evidence="3" id="KW-0652">Protein synthesis inhibitor</keyword>
<keyword evidence="4" id="KW-1133">Transmembrane helix</keyword>
<reference evidence="5" key="2">
    <citation type="submission" date="2025-09" db="UniProtKB">
        <authorList>
            <consortium name="Ensembl"/>
        </authorList>
    </citation>
    <scope>IDENTIFICATION</scope>
</reference>
<evidence type="ECO:0000256" key="1">
    <source>
        <dbReference type="ARBA" id="ARBA00005480"/>
    </source>
</evidence>
<keyword evidence="4" id="KW-0812">Transmembrane</keyword>
<feature type="transmembrane region" description="Helical" evidence="4">
    <location>
        <begin position="105"/>
        <end position="129"/>
    </location>
</feature>
<evidence type="ECO:0000313" key="6">
    <source>
        <dbReference type="Proteomes" id="UP000694557"/>
    </source>
</evidence>
<dbReference type="GO" id="GO:0008190">
    <property type="term" value="F:eukaryotic initiation factor 4E binding"/>
    <property type="evidence" value="ECO:0007669"/>
    <property type="project" value="InterPro"/>
</dbReference>